<dbReference type="PANTHER" id="PTHR44115">
    <property type="entry name" value="PROTEIN CBG09704"/>
    <property type="match status" value="1"/>
</dbReference>
<dbReference type="EMBL" id="BTSY01000006">
    <property type="protein sequence ID" value="GMT32242.1"/>
    <property type="molecule type" value="Genomic_DNA"/>
</dbReference>
<sequence length="252" mass="27063">TARMFAEKGAKLTITGRNAETLKITKDLCLASGARKDDIVAIIANLEDNETPAKIIDGTVKAFGGIDVLVNNAGMALNDSEGRTHMDMPVDNFDRTIQVNVRSILVLTQLAVPHLEKTKGAVVNVSSIAALPLGQTEFYYAISKAALDQLTVQMASNIIKKGIRVNSVNPGLVSTDIIRKTGIGEEAVKALLSLGENPKIIPLGRVGQSSDISKLILFLSDRSQSEFIIGQRIVIDGGSTLRNPLLSDWRTD</sequence>
<dbReference type="PROSITE" id="PS00061">
    <property type="entry name" value="ADH_SHORT"/>
    <property type="match status" value="1"/>
</dbReference>
<dbReference type="Proteomes" id="UP001432322">
    <property type="component" value="Unassembled WGS sequence"/>
</dbReference>
<organism evidence="2 3">
    <name type="scientific">Pristionchus fissidentatus</name>
    <dbReference type="NCBI Taxonomy" id="1538716"/>
    <lineage>
        <taxon>Eukaryota</taxon>
        <taxon>Metazoa</taxon>
        <taxon>Ecdysozoa</taxon>
        <taxon>Nematoda</taxon>
        <taxon>Chromadorea</taxon>
        <taxon>Rhabditida</taxon>
        <taxon>Rhabditina</taxon>
        <taxon>Diplogasteromorpha</taxon>
        <taxon>Diplogasteroidea</taxon>
        <taxon>Neodiplogasteridae</taxon>
        <taxon>Pristionchus</taxon>
    </lineage>
</organism>
<dbReference type="SUPFAM" id="SSF51735">
    <property type="entry name" value="NAD(P)-binding Rossmann-fold domains"/>
    <property type="match status" value="1"/>
</dbReference>
<reference evidence="2" key="1">
    <citation type="submission" date="2023-10" db="EMBL/GenBank/DDBJ databases">
        <title>Genome assembly of Pristionchus species.</title>
        <authorList>
            <person name="Yoshida K."/>
            <person name="Sommer R.J."/>
        </authorList>
    </citation>
    <scope>NUCLEOTIDE SEQUENCE</scope>
    <source>
        <strain evidence="2">RS5133</strain>
    </source>
</reference>
<dbReference type="InterPro" id="IPR020904">
    <property type="entry name" value="Sc_DH/Rdtase_CS"/>
</dbReference>
<dbReference type="InterPro" id="IPR002347">
    <property type="entry name" value="SDR_fam"/>
</dbReference>
<evidence type="ECO:0008006" key="4">
    <source>
        <dbReference type="Google" id="ProtNLM"/>
    </source>
</evidence>
<dbReference type="Gene3D" id="3.40.50.720">
    <property type="entry name" value="NAD(P)-binding Rossmann-like Domain"/>
    <property type="match status" value="1"/>
</dbReference>
<evidence type="ECO:0000256" key="1">
    <source>
        <dbReference type="ARBA" id="ARBA00023002"/>
    </source>
</evidence>
<keyword evidence="3" id="KW-1185">Reference proteome</keyword>
<dbReference type="Pfam" id="PF13561">
    <property type="entry name" value="adh_short_C2"/>
    <property type="match status" value="1"/>
</dbReference>
<dbReference type="PRINTS" id="PR00081">
    <property type="entry name" value="GDHRDH"/>
</dbReference>
<dbReference type="InterPro" id="IPR036291">
    <property type="entry name" value="NAD(P)-bd_dom_sf"/>
</dbReference>
<dbReference type="AlphaFoldDB" id="A0AAV5WJV0"/>
<proteinExistence type="predicted"/>
<evidence type="ECO:0000313" key="3">
    <source>
        <dbReference type="Proteomes" id="UP001432322"/>
    </source>
</evidence>
<comment type="caution">
    <text evidence="2">The sequence shown here is derived from an EMBL/GenBank/DDBJ whole genome shotgun (WGS) entry which is preliminary data.</text>
</comment>
<evidence type="ECO:0000313" key="2">
    <source>
        <dbReference type="EMBL" id="GMT32242.1"/>
    </source>
</evidence>
<keyword evidence="1" id="KW-0560">Oxidoreductase</keyword>
<protein>
    <recommendedName>
        <fullName evidence="4">Dehydrogenase</fullName>
    </recommendedName>
</protein>
<accession>A0AAV5WJV0</accession>
<dbReference type="PANTHER" id="PTHR44115:SF4">
    <property type="entry name" value="OXIDOREDUCTASE"/>
    <property type="match status" value="1"/>
</dbReference>
<dbReference type="FunFam" id="3.40.50.720:FF:000084">
    <property type="entry name" value="Short-chain dehydrogenase reductase"/>
    <property type="match status" value="1"/>
</dbReference>
<dbReference type="PRINTS" id="PR00080">
    <property type="entry name" value="SDRFAMILY"/>
</dbReference>
<name>A0AAV5WJV0_9BILA</name>
<gene>
    <name evidence="2" type="ORF">PFISCL1PPCAC_23539</name>
</gene>
<feature type="non-terminal residue" evidence="2">
    <location>
        <position position="1"/>
    </location>
</feature>
<dbReference type="GO" id="GO:0016491">
    <property type="term" value="F:oxidoreductase activity"/>
    <property type="evidence" value="ECO:0007669"/>
    <property type="project" value="UniProtKB-KW"/>
</dbReference>